<dbReference type="GeneID" id="24270946"/>
<feature type="compositionally biased region" description="Basic and acidic residues" evidence="1">
    <location>
        <begin position="81"/>
        <end position="91"/>
    </location>
</feature>
<dbReference type="Pfam" id="PF12879">
    <property type="entry name" value="SICA_C"/>
    <property type="match status" value="1"/>
</dbReference>
<organism evidence="4 5">
    <name type="scientific">Plasmodium fragile</name>
    <dbReference type="NCBI Taxonomy" id="5857"/>
    <lineage>
        <taxon>Eukaryota</taxon>
        <taxon>Sar</taxon>
        <taxon>Alveolata</taxon>
        <taxon>Apicomplexa</taxon>
        <taxon>Aconoidasida</taxon>
        <taxon>Haemosporida</taxon>
        <taxon>Plasmodiidae</taxon>
        <taxon>Plasmodium</taxon>
        <taxon>Plasmodium (Plasmodium)</taxon>
    </lineage>
</organism>
<keyword evidence="2" id="KW-1133">Transmembrane helix</keyword>
<dbReference type="AlphaFoldDB" id="A0A0D9QD39"/>
<dbReference type="InterPro" id="IPR024288">
    <property type="entry name" value="SICA_C"/>
</dbReference>
<dbReference type="VEuPathDB" id="PlasmoDB:AK88_05632"/>
<evidence type="ECO:0000256" key="1">
    <source>
        <dbReference type="SAM" id="MobiDB-lite"/>
    </source>
</evidence>
<evidence type="ECO:0000313" key="4">
    <source>
        <dbReference type="EMBL" id="KJP84737.1"/>
    </source>
</evidence>
<feature type="compositionally biased region" description="Low complexity" evidence="1">
    <location>
        <begin position="145"/>
        <end position="159"/>
    </location>
</feature>
<feature type="compositionally biased region" description="Basic and acidic residues" evidence="1">
    <location>
        <begin position="188"/>
        <end position="198"/>
    </location>
</feature>
<dbReference type="OrthoDB" id="376328at2759"/>
<protein>
    <recommendedName>
        <fullName evidence="3">Schizont-infected cell agglutination C-terminal domain-containing protein</fullName>
    </recommendedName>
</protein>
<keyword evidence="2" id="KW-0472">Membrane</keyword>
<keyword evidence="2" id="KW-0812">Transmembrane</keyword>
<feature type="compositionally biased region" description="Polar residues" evidence="1">
    <location>
        <begin position="16"/>
        <end position="33"/>
    </location>
</feature>
<evidence type="ECO:0000259" key="3">
    <source>
        <dbReference type="Pfam" id="PF12879"/>
    </source>
</evidence>
<sequence>MTIVVAMQRTPGAGTEPTQNLEIPEGQASNGQDDSSKTNTTGVDNTHTDTTKVVDPAPVTTGNGSSASGGSKPDPPLADNTAKDDKAHDGHTAASSPTTQPSQESQPPKAPVTSTDPDQHGHTHDTGSSGAAGPTGPGSTGTGSTGTTNPRSSGTGSTGHQPPSPVPSPGRNNVQSTGSNGTNANKDPGLDLDFKPHADGIGGAYGPNAAPIDPHRTVISEHPPKGPGGPDGPDLTADVLTATTPILLFVASVIVAVLGYSLWKYFAYLGQRRRRTYRTVRDVPSPPLDEEILDHLQRGEPPPDYGYTIIRDRQPASTSGRARPPRVHTRTIIELHLEVLNECEATEWENVNDDYLQILVEEFAQECAHDMIRDANSNNNILGLLTSDYGSPWTNVSANADRPRHYHARHPTCDATVPATHTPTNAVVTDIPTCDTVTHTTTSEDPKPEITDIPTCKAVTDTPTCDHPQPDITDSPTCDTVTHIPTCEDPKPEITQPPGSGNAVTDRTTCDTVTDIPTCYTVTHIPTRDDPKPDITHQLVTDDTVTDTPPHEPPKPAIIHPHTNAPVTDTHTCDHPQPEITDITTSHTTTWLRWIDRNKHLFQACTGQTWFNEIKSEWKQYLREHMAPDADNGQRAFGEHRSTACVEMKKDAWTKWVAKQHNDMAKYIEKDWFRHLLNNAQEETATPTGEVSVVDNDLEVEKVMAAEDMPQVRDVPRSQLHPQPYMKKPLTATLWMLLLASVIEESELECRLQDRELYVDALLEQLCH</sequence>
<feature type="compositionally biased region" description="Polar residues" evidence="1">
    <location>
        <begin position="170"/>
        <end position="185"/>
    </location>
</feature>
<proteinExistence type="predicted"/>
<reference evidence="4 5" key="1">
    <citation type="submission" date="2014-03" db="EMBL/GenBank/DDBJ databases">
        <title>The Genome Sequence of Plasmodium fragile nilgiri.</title>
        <authorList>
            <consortium name="The Broad Institute Genomics Platform"/>
            <consortium name="The Broad Institute Genome Sequencing Center for Infectious Disease"/>
            <person name="Neafsey D."/>
            <person name="Duraisingh M."/>
            <person name="Young S.K."/>
            <person name="Zeng Q."/>
            <person name="Gargeya S."/>
            <person name="Abouelleil A."/>
            <person name="Alvarado L."/>
            <person name="Chapman S.B."/>
            <person name="Gainer-Dewar J."/>
            <person name="Goldberg J."/>
            <person name="Griggs A."/>
            <person name="Gujja S."/>
            <person name="Hansen M."/>
            <person name="Howarth C."/>
            <person name="Imamovic A."/>
            <person name="Larimer J."/>
            <person name="Pearson M."/>
            <person name="Poon T.W."/>
            <person name="Priest M."/>
            <person name="Roberts A."/>
            <person name="Saif S."/>
            <person name="Shea T."/>
            <person name="Sykes S."/>
            <person name="Wortman J."/>
            <person name="Nusbaum C."/>
            <person name="Birren B."/>
        </authorList>
    </citation>
    <scope>NUCLEOTIDE SEQUENCE [LARGE SCALE GENOMIC DNA]</scope>
    <source>
        <strain evidence="5">nilgiri</strain>
    </source>
</reference>
<feature type="region of interest" description="Disordered" evidence="1">
    <location>
        <begin position="489"/>
        <end position="508"/>
    </location>
</feature>
<feature type="compositionally biased region" description="Low complexity" evidence="1">
    <location>
        <begin position="62"/>
        <end position="71"/>
    </location>
</feature>
<keyword evidence="5" id="KW-1185">Reference proteome</keyword>
<feature type="region of interest" description="Disordered" evidence="1">
    <location>
        <begin position="1"/>
        <end position="236"/>
    </location>
</feature>
<gene>
    <name evidence="4" type="ORF">AK88_05632</name>
</gene>
<dbReference type="RefSeq" id="XP_012338657.1">
    <property type="nucleotide sequence ID" value="XM_012483234.1"/>
</dbReference>
<feature type="transmembrane region" description="Helical" evidence="2">
    <location>
        <begin position="246"/>
        <end position="266"/>
    </location>
</feature>
<evidence type="ECO:0000256" key="2">
    <source>
        <dbReference type="SAM" id="Phobius"/>
    </source>
</evidence>
<dbReference type="Proteomes" id="UP000054561">
    <property type="component" value="Unassembled WGS sequence"/>
</dbReference>
<evidence type="ECO:0000313" key="5">
    <source>
        <dbReference type="Proteomes" id="UP000054561"/>
    </source>
</evidence>
<feature type="compositionally biased region" description="Low complexity" evidence="1">
    <location>
        <begin position="95"/>
        <end position="107"/>
    </location>
</feature>
<feature type="compositionally biased region" description="Gly residues" evidence="1">
    <location>
        <begin position="133"/>
        <end position="144"/>
    </location>
</feature>
<feature type="compositionally biased region" description="Basic and acidic residues" evidence="1">
    <location>
        <begin position="213"/>
        <end position="224"/>
    </location>
</feature>
<name>A0A0D9QD39_PLAFR</name>
<dbReference type="EMBL" id="KQ030416">
    <property type="protein sequence ID" value="KJP84737.1"/>
    <property type="molecule type" value="Genomic_DNA"/>
</dbReference>
<feature type="domain" description="Schizont-infected cell agglutination C-terminal" evidence="3">
    <location>
        <begin position="264"/>
        <end position="364"/>
    </location>
</feature>
<accession>A0A0D9QD39</accession>